<dbReference type="InterPro" id="IPR020904">
    <property type="entry name" value="Sc_DH/Rdtase_CS"/>
</dbReference>
<dbReference type="Pfam" id="PF13561">
    <property type="entry name" value="adh_short_C2"/>
    <property type="match status" value="1"/>
</dbReference>
<dbReference type="InterPro" id="IPR057326">
    <property type="entry name" value="KR_dom"/>
</dbReference>
<evidence type="ECO:0000313" key="4">
    <source>
        <dbReference type="Proteomes" id="UP001143307"/>
    </source>
</evidence>
<reference evidence="3" key="1">
    <citation type="submission" date="2019-02" db="EMBL/GenBank/DDBJ databases">
        <authorList>
            <person name="Li S.-H."/>
        </authorList>
    </citation>
    <scope>NUCLEOTIDE SEQUENCE</scope>
    <source>
        <strain evidence="3">IMCC8485</strain>
    </source>
</reference>
<dbReference type="InterPro" id="IPR036291">
    <property type="entry name" value="NAD(P)-bd_dom_sf"/>
</dbReference>
<name>A0ABT3T1L5_9GAMM</name>
<dbReference type="RefSeq" id="WP_279254063.1">
    <property type="nucleotide sequence ID" value="NZ_SHNP01000008.1"/>
</dbReference>
<dbReference type="EMBL" id="SHNP01000008">
    <property type="protein sequence ID" value="MCX2975422.1"/>
    <property type="molecule type" value="Genomic_DNA"/>
</dbReference>
<evidence type="ECO:0000259" key="2">
    <source>
        <dbReference type="SMART" id="SM00822"/>
    </source>
</evidence>
<accession>A0ABT3T1L5</accession>
<dbReference type="CDD" id="cd05233">
    <property type="entry name" value="SDR_c"/>
    <property type="match status" value="1"/>
</dbReference>
<dbReference type="Proteomes" id="UP001143307">
    <property type="component" value="Unassembled WGS sequence"/>
</dbReference>
<dbReference type="Gene3D" id="3.40.50.720">
    <property type="entry name" value="NAD(P)-binding Rossmann-like Domain"/>
    <property type="match status" value="1"/>
</dbReference>
<dbReference type="PANTHER" id="PTHR43975">
    <property type="entry name" value="ZGC:101858"/>
    <property type="match status" value="1"/>
</dbReference>
<keyword evidence="4" id="KW-1185">Reference proteome</keyword>
<dbReference type="InterPro" id="IPR002347">
    <property type="entry name" value="SDR_fam"/>
</dbReference>
<comment type="similarity">
    <text evidence="1">Belongs to the short-chain dehydrogenases/reductases (SDR) family.</text>
</comment>
<dbReference type="SUPFAM" id="SSF51735">
    <property type="entry name" value="NAD(P)-binding Rossmann-fold domains"/>
    <property type="match status" value="1"/>
</dbReference>
<evidence type="ECO:0000256" key="1">
    <source>
        <dbReference type="ARBA" id="ARBA00006484"/>
    </source>
</evidence>
<organism evidence="3 4">
    <name type="scientific">Candidatus Seongchinamella marina</name>
    <dbReference type="NCBI Taxonomy" id="2518990"/>
    <lineage>
        <taxon>Bacteria</taxon>
        <taxon>Pseudomonadati</taxon>
        <taxon>Pseudomonadota</taxon>
        <taxon>Gammaproteobacteria</taxon>
        <taxon>Cellvibrionales</taxon>
        <taxon>Halieaceae</taxon>
        <taxon>Seongchinamella</taxon>
    </lineage>
</organism>
<protein>
    <submittedName>
        <fullName evidence="3">SDR family oxidoreductase</fullName>
    </submittedName>
</protein>
<dbReference type="PRINTS" id="PR00081">
    <property type="entry name" value="GDHRDH"/>
</dbReference>
<sequence length="252" mass="26229">MSRYTDKVVLVTGAASGIGKASAERIAGEGGKVVCVDRQAEAVEETAAGIIASGGEAMAFVCDVTDQDSINATVAATIEKCGKLNALCNVAGVLRFDHTLELSMEDFDFVMNVNARGAFMMCQAAIPHLLETKGFIVNVSSTAALGAHAWTLAYSASKGALLSMTKCIAVEYMLEGLNCNAICPAAIETPMVEAAAHQIPENVDVRLFQKGALPDGSFAPPSDVASTVAFLACEDANHINGDHIRVDGGLMT</sequence>
<dbReference type="PANTHER" id="PTHR43975:SF2">
    <property type="entry name" value="EG:BACR7A4.14 PROTEIN-RELATED"/>
    <property type="match status" value="1"/>
</dbReference>
<gene>
    <name evidence="3" type="ORF">EYC87_17720</name>
</gene>
<proteinExistence type="inferred from homology"/>
<evidence type="ECO:0000313" key="3">
    <source>
        <dbReference type="EMBL" id="MCX2975422.1"/>
    </source>
</evidence>
<dbReference type="PRINTS" id="PR00080">
    <property type="entry name" value="SDRFAMILY"/>
</dbReference>
<dbReference type="PROSITE" id="PS00061">
    <property type="entry name" value="ADH_SHORT"/>
    <property type="match status" value="1"/>
</dbReference>
<dbReference type="SMART" id="SM00822">
    <property type="entry name" value="PKS_KR"/>
    <property type="match status" value="1"/>
</dbReference>
<comment type="caution">
    <text evidence="3">The sequence shown here is derived from an EMBL/GenBank/DDBJ whole genome shotgun (WGS) entry which is preliminary data.</text>
</comment>
<feature type="domain" description="Ketoreductase" evidence="2">
    <location>
        <begin position="7"/>
        <end position="190"/>
    </location>
</feature>